<dbReference type="AlphaFoldDB" id="A0A0M3KA14"/>
<dbReference type="Proteomes" id="UP000267096">
    <property type="component" value="Unassembled WGS sequence"/>
</dbReference>
<organism evidence="3">
    <name type="scientific">Anisakis simplex</name>
    <name type="common">Herring worm</name>
    <dbReference type="NCBI Taxonomy" id="6269"/>
    <lineage>
        <taxon>Eukaryota</taxon>
        <taxon>Metazoa</taxon>
        <taxon>Ecdysozoa</taxon>
        <taxon>Nematoda</taxon>
        <taxon>Chromadorea</taxon>
        <taxon>Rhabditida</taxon>
        <taxon>Spirurina</taxon>
        <taxon>Ascaridomorpha</taxon>
        <taxon>Ascaridoidea</taxon>
        <taxon>Anisakidae</taxon>
        <taxon>Anisakis</taxon>
        <taxon>Anisakis simplex complex</taxon>
    </lineage>
</organism>
<name>A0A0M3KA14_ANISI</name>
<sequence>MNAFIAFLERWLKKLISILDTTDFAMPNCSDVLPHIAMYDQPSARYFITRWNLPKFCGKFGDISGQFTYRYGTLSTGFTLDRWRLQCAGHDFGCSTVVPYMDVRFRGETSKQALLLDLVISG</sequence>
<reference evidence="3" key="1">
    <citation type="submission" date="2017-02" db="UniProtKB">
        <authorList>
            <consortium name="WormBaseParasite"/>
        </authorList>
    </citation>
    <scope>IDENTIFICATION</scope>
</reference>
<evidence type="ECO:0000313" key="3">
    <source>
        <dbReference type="WBParaSite" id="ASIM_0001781001-mRNA-1"/>
    </source>
</evidence>
<reference evidence="1 2" key="2">
    <citation type="submission" date="2018-11" db="EMBL/GenBank/DDBJ databases">
        <authorList>
            <consortium name="Pathogen Informatics"/>
        </authorList>
    </citation>
    <scope>NUCLEOTIDE SEQUENCE [LARGE SCALE GENOMIC DNA]</scope>
</reference>
<protein>
    <submittedName>
        <fullName evidence="1 3">Uncharacterized protein</fullName>
    </submittedName>
</protein>
<dbReference type="EMBL" id="UYRR01033864">
    <property type="protein sequence ID" value="VDK59796.1"/>
    <property type="molecule type" value="Genomic_DNA"/>
</dbReference>
<keyword evidence="2" id="KW-1185">Reference proteome</keyword>
<accession>A0A0M3KA14</accession>
<gene>
    <name evidence="1" type="ORF">ASIM_LOCUS17212</name>
</gene>
<evidence type="ECO:0000313" key="2">
    <source>
        <dbReference type="Proteomes" id="UP000267096"/>
    </source>
</evidence>
<proteinExistence type="predicted"/>
<dbReference type="WBParaSite" id="ASIM_0001781001-mRNA-1">
    <property type="protein sequence ID" value="ASIM_0001781001-mRNA-1"/>
    <property type="gene ID" value="ASIM_0001781001"/>
</dbReference>
<evidence type="ECO:0000313" key="1">
    <source>
        <dbReference type="EMBL" id="VDK59796.1"/>
    </source>
</evidence>